<feature type="transmembrane region" description="Helical" evidence="6">
    <location>
        <begin position="210"/>
        <end position="229"/>
    </location>
</feature>
<dbReference type="InterPro" id="IPR005496">
    <property type="entry name" value="Integral_membrane_TerC"/>
</dbReference>
<comment type="subcellular location">
    <subcellularLocation>
        <location evidence="1">Membrane</location>
        <topology evidence="1">Multi-pass membrane protein</topology>
    </subcellularLocation>
</comment>
<evidence type="ECO:0000256" key="3">
    <source>
        <dbReference type="ARBA" id="ARBA00022692"/>
    </source>
</evidence>
<keyword evidence="8" id="KW-1185">Reference proteome</keyword>
<dbReference type="PANTHER" id="PTHR30238">
    <property type="entry name" value="MEMBRANE BOUND PREDICTED REDOX MODULATOR"/>
    <property type="match status" value="1"/>
</dbReference>
<reference evidence="7 8" key="1">
    <citation type="submission" date="2024-01" db="EMBL/GenBank/DDBJ databases">
        <title>Genomic insights into the taxonomy and metabolism of the cyanobacterium Pannus brasiliensis CCIBt3594.</title>
        <authorList>
            <person name="Machado M."/>
            <person name="Botero N.B."/>
            <person name="Andreote A.P.D."/>
            <person name="Feitosa A.M.T."/>
            <person name="Popin R."/>
            <person name="Sivonen K."/>
            <person name="Fiore M.F."/>
        </authorList>
    </citation>
    <scope>NUCLEOTIDE SEQUENCE [LARGE SCALE GENOMIC DNA]</scope>
    <source>
        <strain evidence="7 8">CCIBt3594</strain>
    </source>
</reference>
<dbReference type="Proteomes" id="UP001328733">
    <property type="component" value="Unassembled WGS sequence"/>
</dbReference>
<protein>
    <submittedName>
        <fullName evidence="7">Uncharacterized protein</fullName>
    </submittedName>
</protein>
<proteinExistence type="inferred from homology"/>
<feature type="transmembrane region" description="Helical" evidence="6">
    <location>
        <begin position="121"/>
        <end position="144"/>
    </location>
</feature>
<comment type="caution">
    <text evidence="7">The sequence shown here is derived from an EMBL/GenBank/DDBJ whole genome shotgun (WGS) entry which is preliminary data.</text>
</comment>
<accession>A0AAW9QTA5</accession>
<dbReference type="AlphaFoldDB" id="A0AAW9QTA5"/>
<evidence type="ECO:0000256" key="2">
    <source>
        <dbReference type="ARBA" id="ARBA00007511"/>
    </source>
</evidence>
<feature type="transmembrane region" description="Helical" evidence="6">
    <location>
        <begin position="55"/>
        <end position="74"/>
    </location>
</feature>
<dbReference type="NCBIfam" id="TIGR03716">
    <property type="entry name" value="R_switched_YkoY"/>
    <property type="match status" value="1"/>
</dbReference>
<keyword evidence="4 6" id="KW-1133">Transmembrane helix</keyword>
<keyword evidence="5 6" id="KW-0472">Membrane</keyword>
<evidence type="ECO:0000256" key="1">
    <source>
        <dbReference type="ARBA" id="ARBA00004141"/>
    </source>
</evidence>
<keyword evidence="3 6" id="KW-0812">Transmembrane</keyword>
<gene>
    <name evidence="7" type="ORF">V0288_10260</name>
</gene>
<dbReference type="PANTHER" id="PTHR30238:SF4">
    <property type="entry name" value="SLL1022 PROTEIN"/>
    <property type="match status" value="1"/>
</dbReference>
<evidence type="ECO:0000256" key="5">
    <source>
        <dbReference type="ARBA" id="ARBA00023136"/>
    </source>
</evidence>
<feature type="transmembrane region" description="Helical" evidence="6">
    <location>
        <begin position="179"/>
        <end position="198"/>
    </location>
</feature>
<sequence>MLSGLHDRLAENLSLETFGIILALVVLETILSADNAVALATLVREIPDRRQQRHALNWGLTGAFLLRIVMLLTASWTVRFWQIEAIGAVYLLWLAGKHFWNKFTGENPEENELSATGIDSFGRVVVLIAFTDLAFSLDSVTTAIALSDRLWILLTGGILGVLALRFLTGLFLRWLAEFVYLQDAAYLTVLGVGGKLLVKACHPAYLPPEWMVLILVATILTWGFSKRVVIELE</sequence>
<evidence type="ECO:0000313" key="8">
    <source>
        <dbReference type="Proteomes" id="UP001328733"/>
    </source>
</evidence>
<comment type="similarity">
    <text evidence="2">Belongs to the TerC family.</text>
</comment>
<feature type="transmembrane region" description="Helical" evidence="6">
    <location>
        <begin position="80"/>
        <end position="100"/>
    </location>
</feature>
<name>A0AAW9QTA5_9CHRO</name>
<dbReference type="EMBL" id="JBAFSM010000016">
    <property type="protein sequence ID" value="MEG3437502.1"/>
    <property type="molecule type" value="Genomic_DNA"/>
</dbReference>
<dbReference type="GO" id="GO:0016020">
    <property type="term" value="C:membrane"/>
    <property type="evidence" value="ECO:0007669"/>
    <property type="project" value="UniProtKB-SubCell"/>
</dbReference>
<organism evidence="7 8">
    <name type="scientific">Pannus brasiliensis CCIBt3594</name>
    <dbReference type="NCBI Taxonomy" id="1427578"/>
    <lineage>
        <taxon>Bacteria</taxon>
        <taxon>Bacillati</taxon>
        <taxon>Cyanobacteriota</taxon>
        <taxon>Cyanophyceae</taxon>
        <taxon>Oscillatoriophycideae</taxon>
        <taxon>Chroococcales</taxon>
        <taxon>Microcystaceae</taxon>
        <taxon>Pannus</taxon>
    </lineage>
</organism>
<dbReference type="RefSeq" id="WP_332864982.1">
    <property type="nucleotide sequence ID" value="NZ_JBAFSM010000016.1"/>
</dbReference>
<evidence type="ECO:0000256" key="4">
    <source>
        <dbReference type="ARBA" id="ARBA00022989"/>
    </source>
</evidence>
<evidence type="ECO:0000313" key="7">
    <source>
        <dbReference type="EMBL" id="MEG3437502.1"/>
    </source>
</evidence>
<evidence type="ECO:0000256" key="6">
    <source>
        <dbReference type="SAM" id="Phobius"/>
    </source>
</evidence>
<feature type="transmembrane region" description="Helical" evidence="6">
    <location>
        <begin position="150"/>
        <end position="172"/>
    </location>
</feature>
<dbReference type="InterPro" id="IPR022493">
    <property type="entry name" value="CHP03716_TM_YkoY"/>
</dbReference>
<dbReference type="Pfam" id="PF03741">
    <property type="entry name" value="TerC"/>
    <property type="match status" value="1"/>
</dbReference>
<feature type="transmembrane region" description="Helical" evidence="6">
    <location>
        <begin position="20"/>
        <end position="43"/>
    </location>
</feature>